<dbReference type="PANTHER" id="PTHR43798:SF31">
    <property type="entry name" value="AB HYDROLASE SUPERFAMILY PROTEIN YCLE"/>
    <property type="match status" value="1"/>
</dbReference>
<name>A0A6J7PBJ6_9ZZZZ</name>
<dbReference type="PRINTS" id="PR00111">
    <property type="entry name" value="ABHYDROLASE"/>
</dbReference>
<evidence type="ECO:0000256" key="1">
    <source>
        <dbReference type="ARBA" id="ARBA00022801"/>
    </source>
</evidence>
<evidence type="ECO:0000313" key="3">
    <source>
        <dbReference type="EMBL" id="CAB5000112.1"/>
    </source>
</evidence>
<dbReference type="InterPro" id="IPR050266">
    <property type="entry name" value="AB_hydrolase_sf"/>
</dbReference>
<gene>
    <name evidence="3" type="ORF">UFOPK3957_01524</name>
</gene>
<protein>
    <submittedName>
        <fullName evidence="3">Unannotated protein</fullName>
    </submittedName>
</protein>
<dbReference type="PANTHER" id="PTHR43798">
    <property type="entry name" value="MONOACYLGLYCEROL LIPASE"/>
    <property type="match status" value="1"/>
</dbReference>
<dbReference type="SUPFAM" id="SSF53474">
    <property type="entry name" value="alpha/beta-Hydrolases"/>
    <property type="match status" value="1"/>
</dbReference>
<reference evidence="3" key="1">
    <citation type="submission" date="2020-05" db="EMBL/GenBank/DDBJ databases">
        <authorList>
            <person name="Chiriac C."/>
            <person name="Salcher M."/>
            <person name="Ghai R."/>
            <person name="Kavagutti S V."/>
        </authorList>
    </citation>
    <scope>NUCLEOTIDE SEQUENCE</scope>
</reference>
<proteinExistence type="predicted"/>
<dbReference type="AlphaFoldDB" id="A0A6J7PBJ6"/>
<organism evidence="3">
    <name type="scientific">freshwater metagenome</name>
    <dbReference type="NCBI Taxonomy" id="449393"/>
    <lineage>
        <taxon>unclassified sequences</taxon>
        <taxon>metagenomes</taxon>
        <taxon>ecological metagenomes</taxon>
    </lineage>
</organism>
<dbReference type="EMBL" id="CAFBOM010000286">
    <property type="protein sequence ID" value="CAB5000112.1"/>
    <property type="molecule type" value="Genomic_DNA"/>
</dbReference>
<feature type="domain" description="AB hydrolase-1" evidence="2">
    <location>
        <begin position="23"/>
        <end position="259"/>
    </location>
</feature>
<sequence length="269" mass="29420">MPIRELSSGATISYVDEGSGRPVLLLHGVAMSVAFFERNVSDLAHDHRVIALDFRGHGSSPYVEGGHTVAQYARDVRALIEDLGLADVVLVGWSMGSLVAWDYLRQFGHDSRVAGVVIVSQGPSDLIQADWPHGIADDAELHEYLSAMQDDARGFLAGFLPTMFHTAPDEATLERLLNDICRAGANTGTLILADQTVQDYRPDIPGFDVQHLLVWGSDEQVGKLAAAEWLESSLPYADLHVFDSSGHCPMWEEPDRFNALVRTWVAALA</sequence>
<dbReference type="GO" id="GO:0016787">
    <property type="term" value="F:hydrolase activity"/>
    <property type="evidence" value="ECO:0007669"/>
    <property type="project" value="UniProtKB-KW"/>
</dbReference>
<dbReference type="Pfam" id="PF12697">
    <property type="entry name" value="Abhydrolase_6"/>
    <property type="match status" value="1"/>
</dbReference>
<dbReference type="GO" id="GO:0016020">
    <property type="term" value="C:membrane"/>
    <property type="evidence" value="ECO:0007669"/>
    <property type="project" value="TreeGrafter"/>
</dbReference>
<accession>A0A6J7PBJ6</accession>
<dbReference type="Gene3D" id="3.40.50.1820">
    <property type="entry name" value="alpha/beta hydrolase"/>
    <property type="match status" value="1"/>
</dbReference>
<dbReference type="InterPro" id="IPR029058">
    <property type="entry name" value="AB_hydrolase_fold"/>
</dbReference>
<keyword evidence="1" id="KW-0378">Hydrolase</keyword>
<dbReference type="InterPro" id="IPR000073">
    <property type="entry name" value="AB_hydrolase_1"/>
</dbReference>
<evidence type="ECO:0000259" key="2">
    <source>
        <dbReference type="Pfam" id="PF12697"/>
    </source>
</evidence>